<protein>
    <submittedName>
        <fullName evidence="1">Uncharacterized protein</fullName>
    </submittedName>
</protein>
<dbReference type="SUPFAM" id="SSF52540">
    <property type="entry name" value="P-loop containing nucleoside triphosphate hydrolases"/>
    <property type="match status" value="1"/>
</dbReference>
<evidence type="ECO:0000313" key="2">
    <source>
        <dbReference type="Proteomes" id="UP001418796"/>
    </source>
</evidence>
<evidence type="ECO:0000313" key="1">
    <source>
        <dbReference type="EMBL" id="MEN0645501.1"/>
    </source>
</evidence>
<dbReference type="EMBL" id="JBCITK010000002">
    <property type="protein sequence ID" value="MEN0645501.1"/>
    <property type="molecule type" value="Genomic_DNA"/>
</dbReference>
<keyword evidence="2" id="KW-1185">Reference proteome</keyword>
<dbReference type="Proteomes" id="UP001418796">
    <property type="component" value="Unassembled WGS sequence"/>
</dbReference>
<organism evidence="1 2">
    <name type="scientific">Alkalicoccobacillus gibsonii</name>
    <dbReference type="NCBI Taxonomy" id="79881"/>
    <lineage>
        <taxon>Bacteria</taxon>
        <taxon>Bacillati</taxon>
        <taxon>Bacillota</taxon>
        <taxon>Bacilli</taxon>
        <taxon>Bacillales</taxon>
        <taxon>Bacillaceae</taxon>
        <taxon>Alkalicoccobacillus</taxon>
    </lineage>
</organism>
<sequence>MKLLLLSKSDLLAKELKKQELFTEIQKDSTTLTTFKDVVIVSENFLSRNDILEADLSATRTIYITDPSITKGRKLNFNSLCRARDILVIEGDEPLDKIIDTVKNAISPFLKNDKKIMTFFSPNPNIGTSSVAYSVAESLAKQAIDSKIGFLSINPWSTGDDQLNYEGYYLDEIKEKLSFQSLNSPEERIQMYHRKKDSNLFILAGNRDHTKERQFTLNEIEYLLDIAEKDFDVVIVDAGAHIDNAVIIKSIEKSKRHFIVANQQEKTKVKFDSMYESVLYRLGYSKDDFLLILNQIKSEPFLKSAKEISKEYGIDLLSEIPEVPSGFASEVQKHSLYSYGDAAYNLKIDQLSSFFVQELDLKVESSNEKRPSFLKRIFN</sequence>
<dbReference type="Gene3D" id="3.40.50.300">
    <property type="entry name" value="P-loop containing nucleotide triphosphate hydrolases"/>
    <property type="match status" value="1"/>
</dbReference>
<dbReference type="RefSeq" id="WP_343132169.1">
    <property type="nucleotide sequence ID" value="NZ_JBCITK010000002.1"/>
</dbReference>
<reference evidence="1 2" key="1">
    <citation type="submission" date="2024-03" db="EMBL/GenBank/DDBJ databases">
        <title>Bacilli Hybrid Assemblies.</title>
        <authorList>
            <person name="Kovac J."/>
        </authorList>
    </citation>
    <scope>NUCLEOTIDE SEQUENCE [LARGE SCALE GENOMIC DNA]</scope>
    <source>
        <strain evidence="1 2">FSL R7-0666</strain>
    </source>
</reference>
<proteinExistence type="predicted"/>
<gene>
    <name evidence="1" type="ORF">MKY91_20260</name>
</gene>
<name>A0ABU9VNL8_9BACI</name>
<dbReference type="InterPro" id="IPR027417">
    <property type="entry name" value="P-loop_NTPase"/>
</dbReference>
<comment type="caution">
    <text evidence="1">The sequence shown here is derived from an EMBL/GenBank/DDBJ whole genome shotgun (WGS) entry which is preliminary data.</text>
</comment>
<accession>A0ABU9VNL8</accession>